<dbReference type="EMBL" id="JACEFG010000001">
    <property type="protein sequence ID" value="MBA2173433.1"/>
    <property type="molecule type" value="Genomic_DNA"/>
</dbReference>
<dbReference type="SUPFAM" id="SSF53623">
    <property type="entry name" value="MurD-like peptide ligases, catalytic domain"/>
    <property type="match status" value="1"/>
</dbReference>
<dbReference type="Gene3D" id="3.90.190.20">
    <property type="entry name" value="Mur ligase, C-terminal domain"/>
    <property type="match status" value="1"/>
</dbReference>
<dbReference type="GO" id="GO:0008841">
    <property type="term" value="F:dihydrofolate synthase activity"/>
    <property type="evidence" value="ECO:0007669"/>
    <property type="project" value="TreeGrafter"/>
</dbReference>
<evidence type="ECO:0000256" key="7">
    <source>
        <dbReference type="ARBA" id="ARBA00022840"/>
    </source>
</evidence>
<evidence type="ECO:0000256" key="9">
    <source>
        <dbReference type="ARBA" id="ARBA00030592"/>
    </source>
</evidence>
<keyword evidence="15" id="KW-1185">Reference proteome</keyword>
<evidence type="ECO:0000256" key="3">
    <source>
        <dbReference type="ARBA" id="ARBA00013025"/>
    </source>
</evidence>
<comment type="similarity">
    <text evidence="2 11">Belongs to the folylpolyglutamate synthase family.</text>
</comment>
<dbReference type="Pfam" id="PF02875">
    <property type="entry name" value="Mur_ligase_C"/>
    <property type="match status" value="1"/>
</dbReference>
<dbReference type="FunFam" id="3.40.1190.10:FF:000011">
    <property type="entry name" value="Folylpolyglutamate synthase/dihydrofolate synthase"/>
    <property type="match status" value="1"/>
</dbReference>
<gene>
    <name evidence="14" type="ORF">H0266_00820</name>
</gene>
<dbReference type="InterPro" id="IPR036565">
    <property type="entry name" value="Mur-like_cat_sf"/>
</dbReference>
<dbReference type="PROSITE" id="PS01012">
    <property type="entry name" value="FOLYLPOLYGLU_SYNT_2"/>
    <property type="match status" value="1"/>
</dbReference>
<dbReference type="InterPro" id="IPR018109">
    <property type="entry name" value="Folylpolyglutamate_synth_CS"/>
</dbReference>
<dbReference type="SUPFAM" id="SSF53244">
    <property type="entry name" value="MurD-like peptide ligases, peptide-binding domain"/>
    <property type="match status" value="1"/>
</dbReference>
<dbReference type="PIRSF" id="PIRSF001563">
    <property type="entry name" value="Folylpolyglu_synth"/>
    <property type="match status" value="1"/>
</dbReference>
<dbReference type="InterPro" id="IPR001645">
    <property type="entry name" value="Folylpolyglutamate_synth"/>
</dbReference>
<keyword evidence="5" id="KW-0479">Metal-binding</keyword>
<evidence type="ECO:0000313" key="14">
    <source>
        <dbReference type="EMBL" id="MBA2173433.1"/>
    </source>
</evidence>
<dbReference type="GO" id="GO:0004326">
    <property type="term" value="F:tetrahydrofolylpolyglutamate synthase activity"/>
    <property type="evidence" value="ECO:0007669"/>
    <property type="project" value="UniProtKB-EC"/>
</dbReference>
<evidence type="ECO:0000256" key="2">
    <source>
        <dbReference type="ARBA" id="ARBA00008276"/>
    </source>
</evidence>
<evidence type="ECO:0000256" key="6">
    <source>
        <dbReference type="ARBA" id="ARBA00022741"/>
    </source>
</evidence>
<feature type="domain" description="Mur ligase C-terminal" evidence="12">
    <location>
        <begin position="274"/>
        <end position="390"/>
    </location>
</feature>
<evidence type="ECO:0000256" key="11">
    <source>
        <dbReference type="PIRNR" id="PIRNR001563"/>
    </source>
</evidence>
<evidence type="ECO:0000256" key="8">
    <source>
        <dbReference type="ARBA" id="ARBA00022842"/>
    </source>
</evidence>
<keyword evidence="8" id="KW-0460">Magnesium</keyword>
<dbReference type="InterPro" id="IPR036615">
    <property type="entry name" value="Mur_ligase_C_dom_sf"/>
</dbReference>
<name>A0A838CNE3_9BACI</name>
<keyword evidence="6 11" id="KW-0547">Nucleotide-binding</keyword>
<dbReference type="NCBIfam" id="TIGR01499">
    <property type="entry name" value="folC"/>
    <property type="match status" value="1"/>
</dbReference>
<sequence length="408" mass="45561">MEWMMERVGHPEKSINAIHIAGTNGKGSTLSFLRELLQAQGCTVGTFTSPYIVRFNERISMNGEPISDEHLSNLVERVKPVAEELAKTPLGEPTEFEVITAMSMMYFADQSPDFVLYETGLGGLYDSTNIIHPTVSIITNIGKDHMNILGDTYEQIASEKAGIIKKGVPVICGAKQPEAIQVIRDKADEEGAEMFLLGEQFHASHTTSSKAGETFQYDSKDDGTLSLISGMKGVHQVDNASLAVKTMDVLRRKGWSFDRDLYAEAIKETKWPARFETVLDDPVVIIDGAHNEEGTKALVETLKSHYEDKRITLVYSALEDKPVRRMLEILSEVVDCAYMTTFDFPRALSANQLKNLSPIEQTTGVEDYEQAIEQAVSQVDPDDLLLVTGSLYFISEVRKYFESKRNIW</sequence>
<dbReference type="PANTHER" id="PTHR11136:SF0">
    <property type="entry name" value="DIHYDROFOLATE SYNTHETASE-RELATED"/>
    <property type="match status" value="1"/>
</dbReference>
<accession>A0A838CNE3</accession>
<evidence type="ECO:0000313" key="15">
    <source>
        <dbReference type="Proteomes" id="UP000571017"/>
    </source>
</evidence>
<dbReference type="EC" id="6.3.2.17" evidence="3"/>
<evidence type="ECO:0000256" key="5">
    <source>
        <dbReference type="ARBA" id="ARBA00022723"/>
    </source>
</evidence>
<comment type="cofactor">
    <cofactor evidence="1">
        <name>Mg(2+)</name>
        <dbReference type="ChEBI" id="CHEBI:18420"/>
    </cofactor>
</comment>
<dbReference type="GO" id="GO:0046872">
    <property type="term" value="F:metal ion binding"/>
    <property type="evidence" value="ECO:0007669"/>
    <property type="project" value="UniProtKB-KW"/>
</dbReference>
<dbReference type="Gene3D" id="3.40.1190.10">
    <property type="entry name" value="Mur-like, catalytic domain"/>
    <property type="match status" value="1"/>
</dbReference>
<dbReference type="Pfam" id="PF08245">
    <property type="entry name" value="Mur_ligase_M"/>
    <property type="match status" value="1"/>
</dbReference>
<feature type="domain" description="Mur ligase central" evidence="13">
    <location>
        <begin position="20"/>
        <end position="244"/>
    </location>
</feature>
<dbReference type="InterPro" id="IPR013221">
    <property type="entry name" value="Mur_ligase_cen"/>
</dbReference>
<dbReference type="AlphaFoldDB" id="A0A838CNE3"/>
<evidence type="ECO:0000256" key="1">
    <source>
        <dbReference type="ARBA" id="ARBA00001946"/>
    </source>
</evidence>
<keyword evidence="7 11" id="KW-0067">ATP-binding</keyword>
<dbReference type="Proteomes" id="UP000571017">
    <property type="component" value="Unassembled WGS sequence"/>
</dbReference>
<dbReference type="InterPro" id="IPR004101">
    <property type="entry name" value="Mur_ligase_C"/>
</dbReference>
<keyword evidence="4 11" id="KW-0436">Ligase</keyword>
<organism evidence="14 15">
    <name type="scientific">Halobacillus locisalis</name>
    <dbReference type="NCBI Taxonomy" id="220753"/>
    <lineage>
        <taxon>Bacteria</taxon>
        <taxon>Bacillati</taxon>
        <taxon>Bacillota</taxon>
        <taxon>Bacilli</taxon>
        <taxon>Bacillales</taxon>
        <taxon>Bacillaceae</taxon>
        <taxon>Halobacillus</taxon>
    </lineage>
</organism>
<evidence type="ECO:0000256" key="10">
    <source>
        <dbReference type="ARBA" id="ARBA00047493"/>
    </source>
</evidence>
<dbReference type="GO" id="GO:0005524">
    <property type="term" value="F:ATP binding"/>
    <property type="evidence" value="ECO:0007669"/>
    <property type="project" value="UniProtKB-KW"/>
</dbReference>
<protein>
    <recommendedName>
        <fullName evidence="3">tetrahydrofolate synthase</fullName>
        <ecNumber evidence="3">6.3.2.17</ecNumber>
    </recommendedName>
    <alternativeName>
        <fullName evidence="9">Tetrahydrofolylpolyglutamate synthase</fullName>
    </alternativeName>
</protein>
<evidence type="ECO:0000259" key="12">
    <source>
        <dbReference type="Pfam" id="PF02875"/>
    </source>
</evidence>
<dbReference type="PANTHER" id="PTHR11136">
    <property type="entry name" value="FOLYLPOLYGLUTAMATE SYNTHASE-RELATED"/>
    <property type="match status" value="1"/>
</dbReference>
<dbReference type="GO" id="GO:0005737">
    <property type="term" value="C:cytoplasm"/>
    <property type="evidence" value="ECO:0007669"/>
    <property type="project" value="TreeGrafter"/>
</dbReference>
<comment type="caution">
    <text evidence="14">The sequence shown here is derived from an EMBL/GenBank/DDBJ whole genome shotgun (WGS) entry which is preliminary data.</text>
</comment>
<comment type="catalytic activity">
    <reaction evidence="10">
        <text>(6S)-5,6,7,8-tetrahydrofolyl-(gamma-L-Glu)(n) + L-glutamate + ATP = (6S)-5,6,7,8-tetrahydrofolyl-(gamma-L-Glu)(n+1) + ADP + phosphate + H(+)</text>
        <dbReference type="Rhea" id="RHEA:10580"/>
        <dbReference type="Rhea" id="RHEA-COMP:14738"/>
        <dbReference type="Rhea" id="RHEA-COMP:14740"/>
        <dbReference type="ChEBI" id="CHEBI:15378"/>
        <dbReference type="ChEBI" id="CHEBI:29985"/>
        <dbReference type="ChEBI" id="CHEBI:30616"/>
        <dbReference type="ChEBI" id="CHEBI:43474"/>
        <dbReference type="ChEBI" id="CHEBI:141005"/>
        <dbReference type="ChEBI" id="CHEBI:456216"/>
        <dbReference type="EC" id="6.3.2.17"/>
    </reaction>
</comment>
<evidence type="ECO:0000256" key="4">
    <source>
        <dbReference type="ARBA" id="ARBA00022598"/>
    </source>
</evidence>
<proteinExistence type="inferred from homology"/>
<evidence type="ECO:0000259" key="13">
    <source>
        <dbReference type="Pfam" id="PF08245"/>
    </source>
</evidence>
<reference evidence="14 15" key="1">
    <citation type="journal article" date="2004" name="Extremophiles">
        <title>Halobacillus locisalis sp. nov., a halophilic bacterium isolated from a marine solar saltern of the Yellow Sea in Korea.</title>
        <authorList>
            <person name="Yoon J.H."/>
            <person name="Kang K.H."/>
            <person name="Oh T.K."/>
            <person name="Park Y.H."/>
        </authorList>
    </citation>
    <scope>NUCLEOTIDE SEQUENCE [LARGE SCALE GENOMIC DNA]</scope>
    <source>
        <strain evidence="14 15">KCTC 3788</strain>
    </source>
</reference>